<protein>
    <submittedName>
        <fullName evidence="3">Uncharacterized protein</fullName>
    </submittedName>
</protein>
<sequence>MMKTRTPSSSDKQHARIPRSSSSGRESESTMEATSSSAFHLHSTVQEPPLHRYKCICVYVAGYGSWEGCHHLQHPQFAPPPPLMTVMKKQTNHVDVNDDSDDDGSDNDDDDNDA</sequence>
<reference evidence="3" key="1">
    <citation type="submission" date="2022-11" db="UniProtKB">
        <authorList>
            <consortium name="WormBaseParasite"/>
        </authorList>
    </citation>
    <scope>IDENTIFICATION</scope>
</reference>
<evidence type="ECO:0000313" key="2">
    <source>
        <dbReference type="Proteomes" id="UP000887581"/>
    </source>
</evidence>
<proteinExistence type="predicted"/>
<accession>A0A915PG28</accession>
<feature type="region of interest" description="Disordered" evidence="1">
    <location>
        <begin position="75"/>
        <end position="114"/>
    </location>
</feature>
<evidence type="ECO:0000256" key="1">
    <source>
        <dbReference type="SAM" id="MobiDB-lite"/>
    </source>
</evidence>
<dbReference type="WBParaSite" id="sdigi.contig14.g1428.t1">
    <property type="protein sequence ID" value="sdigi.contig14.g1428.t1"/>
    <property type="gene ID" value="sdigi.contig14.g1428"/>
</dbReference>
<feature type="compositionally biased region" description="Polar residues" evidence="1">
    <location>
        <begin position="1"/>
        <end position="10"/>
    </location>
</feature>
<feature type="region of interest" description="Disordered" evidence="1">
    <location>
        <begin position="1"/>
        <end position="44"/>
    </location>
</feature>
<feature type="compositionally biased region" description="Acidic residues" evidence="1">
    <location>
        <begin position="97"/>
        <end position="114"/>
    </location>
</feature>
<organism evidence="2 3">
    <name type="scientific">Setaria digitata</name>
    <dbReference type="NCBI Taxonomy" id="48799"/>
    <lineage>
        <taxon>Eukaryota</taxon>
        <taxon>Metazoa</taxon>
        <taxon>Ecdysozoa</taxon>
        <taxon>Nematoda</taxon>
        <taxon>Chromadorea</taxon>
        <taxon>Rhabditida</taxon>
        <taxon>Spirurina</taxon>
        <taxon>Spiruromorpha</taxon>
        <taxon>Filarioidea</taxon>
        <taxon>Setariidae</taxon>
        <taxon>Setaria</taxon>
    </lineage>
</organism>
<dbReference type="Proteomes" id="UP000887581">
    <property type="component" value="Unplaced"/>
</dbReference>
<dbReference type="AlphaFoldDB" id="A0A915PG28"/>
<evidence type="ECO:0000313" key="3">
    <source>
        <dbReference type="WBParaSite" id="sdigi.contig14.g1428.t1"/>
    </source>
</evidence>
<name>A0A915PG28_9BILA</name>
<keyword evidence="2" id="KW-1185">Reference proteome</keyword>
<feature type="compositionally biased region" description="Low complexity" evidence="1">
    <location>
        <begin position="19"/>
        <end position="38"/>
    </location>
</feature>